<evidence type="ECO:0000313" key="2">
    <source>
        <dbReference type="Proteomes" id="UP001196915"/>
    </source>
</evidence>
<sequence>MTLPSTGSLSMSQVAAELGISASGLNLNHGWVRALAGRPSGGISFSDLRGQSGRIDGSYPTQVAGGGKYIAINAPFFGATVSRLSFAGPAGQTSYALEVSTGCRWNGNVSVRNNTTGGSIVLPWNGSGWSLATGDGSLIRTSTTDSFSIVPA</sequence>
<reference evidence="1" key="1">
    <citation type="submission" date="2021-06" db="EMBL/GenBank/DDBJ databases">
        <title>A collection of bacterial strains from the Burkholderia cepacia Research Laboratory and Repository.</title>
        <authorList>
            <person name="Lipuma J."/>
            <person name="Spilker T."/>
        </authorList>
    </citation>
    <scope>NUCLEOTIDE SEQUENCE</scope>
    <source>
        <strain evidence="1">AU37435</strain>
    </source>
</reference>
<protein>
    <submittedName>
        <fullName evidence="1">Uncharacterized protein</fullName>
    </submittedName>
</protein>
<comment type="caution">
    <text evidence="1">The sequence shown here is derived from an EMBL/GenBank/DDBJ whole genome shotgun (WGS) entry which is preliminary data.</text>
</comment>
<proteinExistence type="predicted"/>
<gene>
    <name evidence="1" type="ORF">KTE52_21525</name>
</gene>
<organism evidence="1 2">
    <name type="scientific">Burkholderia multivorans</name>
    <dbReference type="NCBI Taxonomy" id="87883"/>
    <lineage>
        <taxon>Bacteria</taxon>
        <taxon>Pseudomonadati</taxon>
        <taxon>Pseudomonadota</taxon>
        <taxon>Betaproteobacteria</taxon>
        <taxon>Burkholderiales</taxon>
        <taxon>Burkholderiaceae</taxon>
        <taxon>Burkholderia</taxon>
        <taxon>Burkholderia cepacia complex</taxon>
    </lineage>
</organism>
<dbReference type="EMBL" id="JAHPMX010000012">
    <property type="protein sequence ID" value="MBU9358921.1"/>
    <property type="molecule type" value="Genomic_DNA"/>
</dbReference>
<dbReference type="AlphaFoldDB" id="A0AAP2MQ71"/>
<name>A0AAP2MQ71_9BURK</name>
<accession>A0AAP2MQ71</accession>
<evidence type="ECO:0000313" key="1">
    <source>
        <dbReference type="EMBL" id="MBU9358921.1"/>
    </source>
</evidence>
<dbReference type="Proteomes" id="UP001196915">
    <property type="component" value="Unassembled WGS sequence"/>
</dbReference>